<evidence type="ECO:0000256" key="1">
    <source>
        <dbReference type="ARBA" id="ARBA00004442"/>
    </source>
</evidence>
<evidence type="ECO:0000313" key="9">
    <source>
        <dbReference type="Proteomes" id="UP000664096"/>
    </source>
</evidence>
<dbReference type="PRINTS" id="PR01021">
    <property type="entry name" value="OMPADOMAIN"/>
</dbReference>
<evidence type="ECO:0000256" key="6">
    <source>
        <dbReference type="SAM" id="SignalP"/>
    </source>
</evidence>
<dbReference type="PROSITE" id="PS51123">
    <property type="entry name" value="OMPA_2"/>
    <property type="match status" value="1"/>
</dbReference>
<name>A0A939EF01_9HYPH</name>
<protein>
    <submittedName>
        <fullName evidence="8">OmpA family protein</fullName>
    </submittedName>
</protein>
<dbReference type="PANTHER" id="PTHR30329">
    <property type="entry name" value="STATOR ELEMENT OF FLAGELLAR MOTOR COMPLEX"/>
    <property type="match status" value="1"/>
</dbReference>
<feature type="signal peptide" evidence="6">
    <location>
        <begin position="1"/>
        <end position="19"/>
    </location>
</feature>
<dbReference type="SUPFAM" id="SSF103088">
    <property type="entry name" value="OmpA-like"/>
    <property type="match status" value="1"/>
</dbReference>
<keyword evidence="2 4" id="KW-0472">Membrane</keyword>
<evidence type="ECO:0000259" key="7">
    <source>
        <dbReference type="PROSITE" id="PS51123"/>
    </source>
</evidence>
<evidence type="ECO:0000313" key="8">
    <source>
        <dbReference type="EMBL" id="MBN9672032.1"/>
    </source>
</evidence>
<dbReference type="InterPro" id="IPR006690">
    <property type="entry name" value="OMPA-like_CS"/>
</dbReference>
<dbReference type="PROSITE" id="PS01068">
    <property type="entry name" value="OMPA_1"/>
    <property type="match status" value="1"/>
</dbReference>
<dbReference type="CDD" id="cd07185">
    <property type="entry name" value="OmpA_C-like"/>
    <property type="match status" value="1"/>
</dbReference>
<dbReference type="InterPro" id="IPR036737">
    <property type="entry name" value="OmpA-like_sf"/>
</dbReference>
<evidence type="ECO:0000256" key="2">
    <source>
        <dbReference type="ARBA" id="ARBA00023136"/>
    </source>
</evidence>
<dbReference type="Gene3D" id="3.30.1330.60">
    <property type="entry name" value="OmpA-like domain"/>
    <property type="match status" value="1"/>
</dbReference>
<organism evidence="8 9">
    <name type="scientific">Roseibium aggregatum</name>
    <dbReference type="NCBI Taxonomy" id="187304"/>
    <lineage>
        <taxon>Bacteria</taxon>
        <taxon>Pseudomonadati</taxon>
        <taxon>Pseudomonadota</taxon>
        <taxon>Alphaproteobacteria</taxon>
        <taxon>Hyphomicrobiales</taxon>
        <taxon>Stappiaceae</taxon>
        <taxon>Roseibium</taxon>
    </lineage>
</organism>
<evidence type="ECO:0000256" key="3">
    <source>
        <dbReference type="ARBA" id="ARBA00023237"/>
    </source>
</evidence>
<dbReference type="Proteomes" id="UP000664096">
    <property type="component" value="Unassembled WGS sequence"/>
</dbReference>
<feature type="region of interest" description="Disordered" evidence="5">
    <location>
        <begin position="34"/>
        <end position="54"/>
    </location>
</feature>
<reference evidence="8" key="1">
    <citation type="submission" date="2020-12" db="EMBL/GenBank/DDBJ databases">
        <title>Oil enriched cultivation method for isolating marine PHA-producing bacteria.</title>
        <authorList>
            <person name="Zheng W."/>
            <person name="Yu S."/>
            <person name="Huang Y."/>
        </authorList>
    </citation>
    <scope>NUCLEOTIDE SEQUENCE</scope>
    <source>
        <strain evidence="8">SY-2-12</strain>
    </source>
</reference>
<keyword evidence="6" id="KW-0732">Signal</keyword>
<evidence type="ECO:0000256" key="5">
    <source>
        <dbReference type="SAM" id="MobiDB-lite"/>
    </source>
</evidence>
<comment type="caution">
    <text evidence="8">The sequence shown here is derived from an EMBL/GenBank/DDBJ whole genome shotgun (WGS) entry which is preliminary data.</text>
</comment>
<feature type="domain" description="OmpA-like" evidence="7">
    <location>
        <begin position="106"/>
        <end position="224"/>
    </location>
</feature>
<keyword evidence="3" id="KW-0998">Cell outer membrane</keyword>
<accession>A0A939EF01</accession>
<dbReference type="AlphaFoldDB" id="A0A939EF01"/>
<sequence>MKFVAVSLAILSLSLPAMAQSTITLEDFDLGSDPAPAATASRGAGEDASGGSDMEKCLLDPTACDNSEYKSNTSFSLDDVVNLGIVDREEVSDSQSSTGGAPVTAAADPLPSIDMEILFDYNSANLRPDQLIKIAELSRVLSQDKFRNYRFLLLGHTDAKGSDEYNMALSQKRAQAVATFVTASAGLPDQRVIASGMGASKLKDASDPFGEQNRRVQLVLVPVK</sequence>
<evidence type="ECO:0000256" key="4">
    <source>
        <dbReference type="PROSITE-ProRule" id="PRU00473"/>
    </source>
</evidence>
<comment type="subcellular location">
    <subcellularLocation>
        <location evidence="1">Cell outer membrane</location>
    </subcellularLocation>
</comment>
<dbReference type="InterPro" id="IPR050330">
    <property type="entry name" value="Bact_OuterMem_StrucFunc"/>
</dbReference>
<proteinExistence type="predicted"/>
<dbReference type="GO" id="GO:0009279">
    <property type="term" value="C:cell outer membrane"/>
    <property type="evidence" value="ECO:0007669"/>
    <property type="project" value="UniProtKB-SubCell"/>
</dbReference>
<dbReference type="RefSeq" id="WP_207141869.1">
    <property type="nucleotide sequence ID" value="NZ_JAEKJZ010000003.1"/>
</dbReference>
<gene>
    <name evidence="8" type="ORF">JF539_16900</name>
</gene>
<dbReference type="Pfam" id="PF00691">
    <property type="entry name" value="OmpA"/>
    <property type="match status" value="1"/>
</dbReference>
<dbReference type="EMBL" id="JAEKJZ010000003">
    <property type="protein sequence ID" value="MBN9672032.1"/>
    <property type="molecule type" value="Genomic_DNA"/>
</dbReference>
<feature type="chain" id="PRO_5038141184" evidence="6">
    <location>
        <begin position="20"/>
        <end position="224"/>
    </location>
</feature>
<dbReference type="InterPro" id="IPR006665">
    <property type="entry name" value="OmpA-like"/>
</dbReference>
<dbReference type="PANTHER" id="PTHR30329:SF21">
    <property type="entry name" value="LIPOPROTEIN YIAD-RELATED"/>
    <property type="match status" value="1"/>
</dbReference>
<dbReference type="InterPro" id="IPR006664">
    <property type="entry name" value="OMP_bac"/>
</dbReference>